<dbReference type="InterPro" id="IPR036366">
    <property type="entry name" value="PGBDSf"/>
</dbReference>
<evidence type="ECO:0000313" key="3">
    <source>
        <dbReference type="Proteomes" id="UP000218418"/>
    </source>
</evidence>
<accession>A0A1Z4LNU8</accession>
<keyword evidence="3" id="KW-1185">Reference proteome</keyword>
<evidence type="ECO:0000259" key="1">
    <source>
        <dbReference type="Pfam" id="PF01471"/>
    </source>
</evidence>
<dbReference type="SUPFAM" id="SSF47090">
    <property type="entry name" value="PGBD-like"/>
    <property type="match status" value="1"/>
</dbReference>
<protein>
    <recommendedName>
        <fullName evidence="1">Peptidoglycan binding-like domain-containing protein</fullName>
    </recommendedName>
</protein>
<dbReference type="InterPro" id="IPR036365">
    <property type="entry name" value="PGBD-like_sf"/>
</dbReference>
<dbReference type="Proteomes" id="UP000218418">
    <property type="component" value="Chromosome"/>
</dbReference>
<reference evidence="2 3" key="1">
    <citation type="submission" date="2017-06" db="EMBL/GenBank/DDBJ databases">
        <title>Genome sequencing of cyanobaciteial culture collection at National Institute for Environmental Studies (NIES).</title>
        <authorList>
            <person name="Hirose Y."/>
            <person name="Shimura Y."/>
            <person name="Fujisawa T."/>
            <person name="Nakamura Y."/>
            <person name="Kawachi M."/>
        </authorList>
    </citation>
    <scope>NUCLEOTIDE SEQUENCE [LARGE SCALE GENOMIC DNA]</scope>
    <source>
        <strain evidence="2 3">NIES-267</strain>
    </source>
</reference>
<feature type="domain" description="Peptidoglycan binding-like" evidence="1">
    <location>
        <begin position="181"/>
        <end position="234"/>
    </location>
</feature>
<gene>
    <name evidence="2" type="ORF">NIES267_24210</name>
</gene>
<name>A0A1Z4LNU8_9CYAN</name>
<dbReference type="Gene3D" id="1.10.101.10">
    <property type="entry name" value="PGBD-like superfamily/PGBD"/>
    <property type="match status" value="1"/>
</dbReference>
<organism evidence="2 3">
    <name type="scientific">Calothrix parasitica NIES-267</name>
    <dbReference type="NCBI Taxonomy" id="1973488"/>
    <lineage>
        <taxon>Bacteria</taxon>
        <taxon>Bacillati</taxon>
        <taxon>Cyanobacteriota</taxon>
        <taxon>Cyanophyceae</taxon>
        <taxon>Nostocales</taxon>
        <taxon>Calotrichaceae</taxon>
        <taxon>Calothrix</taxon>
    </lineage>
</organism>
<dbReference type="EMBL" id="AP018227">
    <property type="protein sequence ID" value="BAY82935.1"/>
    <property type="molecule type" value="Genomic_DNA"/>
</dbReference>
<evidence type="ECO:0000313" key="2">
    <source>
        <dbReference type="EMBL" id="BAY82935.1"/>
    </source>
</evidence>
<dbReference type="AlphaFoldDB" id="A0A1Z4LNU8"/>
<dbReference type="Pfam" id="PF01471">
    <property type="entry name" value="PG_binding_1"/>
    <property type="match status" value="1"/>
</dbReference>
<dbReference type="InterPro" id="IPR002477">
    <property type="entry name" value="Peptidoglycan-bd-like"/>
</dbReference>
<proteinExistence type="predicted"/>
<sequence>MNDIGLLITSALATGHPSVPYLLNETAVELNLSVKESNLIQSTGLATPARVTPPEFIGPSGIHIANRVFSQKNENVLQKIRNRIDSLDCCRFSNRVISATDKPIIIESPSMDTSPLKTKKIILPSSTSEPNLINAIENATYDTPQLQKTFAGASRLRRTNSVQFFSSNTQTLPNLRFGTSGLSVRILQRLLLANGYPIRVDGNFGALTETAVKAFQSNRNLAIDGVVGRRTWSELTRE</sequence>